<evidence type="ECO:0000256" key="2">
    <source>
        <dbReference type="ARBA" id="ARBA00009142"/>
    </source>
</evidence>
<dbReference type="Proteomes" id="UP000294980">
    <property type="component" value="Unassembled WGS sequence"/>
</dbReference>
<dbReference type="InterPro" id="IPR002781">
    <property type="entry name" value="TM_pro_TauE-like"/>
</dbReference>
<sequence length="258" mass="27357">MLGDPFFWLVSIPAVLLFGIGKGGFGGAVAILAVPLMALVMSPVQAAAILLPILVVMDAVVVRTFWGHFDWRALRRLLPGAVLGISLGYYSVGLLDENALRLLVGIVAITFGLLTLLGLQAVTGREHHAGTALFFGTLSGYTSFSIHAGGPPLTMYLLPKSLPPLVFVGTAGVFFAAVNALKLYPYYLLGQFDTDNLLYSLVLMPLAPVGVRIGHWLVLHSQPAVYYRIIAVFLVLVGIKLIADGLGLGWTASSIAAG</sequence>
<keyword evidence="10" id="KW-1185">Reference proteome</keyword>
<evidence type="ECO:0000256" key="3">
    <source>
        <dbReference type="ARBA" id="ARBA00022448"/>
    </source>
</evidence>
<proteinExistence type="inferred from homology"/>
<comment type="subcellular location">
    <subcellularLocation>
        <location evidence="1 8">Cell membrane</location>
        <topology evidence="1 8">Multi-pass membrane protein</topology>
    </subcellularLocation>
</comment>
<accession>A0A4R2KXX1</accession>
<keyword evidence="6 8" id="KW-1133">Transmembrane helix</keyword>
<feature type="transmembrane region" description="Helical" evidence="8">
    <location>
        <begin position="162"/>
        <end position="184"/>
    </location>
</feature>
<dbReference type="PANTHER" id="PTHR30269:SF37">
    <property type="entry name" value="MEMBRANE TRANSPORTER PROTEIN"/>
    <property type="match status" value="1"/>
</dbReference>
<dbReference type="InterPro" id="IPR052017">
    <property type="entry name" value="TSUP"/>
</dbReference>
<dbReference type="GO" id="GO:0005886">
    <property type="term" value="C:plasma membrane"/>
    <property type="evidence" value="ECO:0007669"/>
    <property type="project" value="UniProtKB-SubCell"/>
</dbReference>
<feature type="transmembrane region" description="Helical" evidence="8">
    <location>
        <begin position="46"/>
        <end position="66"/>
    </location>
</feature>
<evidence type="ECO:0000256" key="4">
    <source>
        <dbReference type="ARBA" id="ARBA00022475"/>
    </source>
</evidence>
<evidence type="ECO:0000256" key="1">
    <source>
        <dbReference type="ARBA" id="ARBA00004651"/>
    </source>
</evidence>
<feature type="transmembrane region" description="Helical" evidence="8">
    <location>
        <begin position="225"/>
        <end position="243"/>
    </location>
</feature>
<feature type="transmembrane region" description="Helical" evidence="8">
    <location>
        <begin position="131"/>
        <end position="150"/>
    </location>
</feature>
<gene>
    <name evidence="9" type="ORF">EV688_102204</name>
</gene>
<evidence type="ECO:0000313" key="9">
    <source>
        <dbReference type="EMBL" id="TCO77747.1"/>
    </source>
</evidence>
<evidence type="ECO:0000256" key="8">
    <source>
        <dbReference type="RuleBase" id="RU363041"/>
    </source>
</evidence>
<dbReference type="PANTHER" id="PTHR30269">
    <property type="entry name" value="TRANSMEMBRANE PROTEIN YFCA"/>
    <property type="match status" value="1"/>
</dbReference>
<protein>
    <recommendedName>
        <fullName evidence="8">Probable membrane transporter protein</fullName>
    </recommendedName>
</protein>
<reference evidence="9 10" key="1">
    <citation type="submission" date="2019-03" db="EMBL/GenBank/DDBJ databases">
        <title>Genomic Encyclopedia of Type Strains, Phase IV (KMG-IV): sequencing the most valuable type-strain genomes for metagenomic binning, comparative biology and taxonomic classification.</title>
        <authorList>
            <person name="Goeker M."/>
        </authorList>
    </citation>
    <scope>NUCLEOTIDE SEQUENCE [LARGE SCALE GENOMIC DNA]</scope>
    <source>
        <strain evidence="9 10">DSM 23344</strain>
    </source>
</reference>
<dbReference type="AlphaFoldDB" id="A0A4R2KXX1"/>
<dbReference type="RefSeq" id="WP_117314623.1">
    <property type="nucleotide sequence ID" value="NZ_QQSW01000001.1"/>
</dbReference>
<dbReference type="EMBL" id="SLWX01000002">
    <property type="protein sequence ID" value="TCO77747.1"/>
    <property type="molecule type" value="Genomic_DNA"/>
</dbReference>
<keyword evidence="7 8" id="KW-0472">Membrane</keyword>
<feature type="transmembrane region" description="Helical" evidence="8">
    <location>
        <begin position="7"/>
        <end position="40"/>
    </location>
</feature>
<organism evidence="9 10">
    <name type="scientific">Chromatocurvus halotolerans</name>
    <dbReference type="NCBI Taxonomy" id="1132028"/>
    <lineage>
        <taxon>Bacteria</taxon>
        <taxon>Pseudomonadati</taxon>
        <taxon>Pseudomonadota</taxon>
        <taxon>Gammaproteobacteria</taxon>
        <taxon>Cellvibrionales</taxon>
        <taxon>Halieaceae</taxon>
        <taxon>Chromatocurvus</taxon>
    </lineage>
</organism>
<name>A0A4R2KXX1_9GAMM</name>
<evidence type="ECO:0000256" key="6">
    <source>
        <dbReference type="ARBA" id="ARBA00022989"/>
    </source>
</evidence>
<keyword evidence="3" id="KW-0813">Transport</keyword>
<comment type="similarity">
    <text evidence="2 8">Belongs to the 4-toluene sulfonate uptake permease (TSUP) (TC 2.A.102) family.</text>
</comment>
<dbReference type="OrthoDB" id="7028171at2"/>
<evidence type="ECO:0000256" key="7">
    <source>
        <dbReference type="ARBA" id="ARBA00023136"/>
    </source>
</evidence>
<keyword evidence="4 8" id="KW-1003">Cell membrane</keyword>
<dbReference type="Pfam" id="PF01925">
    <property type="entry name" value="TauE"/>
    <property type="match status" value="1"/>
</dbReference>
<evidence type="ECO:0000313" key="10">
    <source>
        <dbReference type="Proteomes" id="UP000294980"/>
    </source>
</evidence>
<keyword evidence="5 8" id="KW-0812">Transmembrane</keyword>
<comment type="caution">
    <text evidence="9">The sequence shown here is derived from an EMBL/GenBank/DDBJ whole genome shotgun (WGS) entry which is preliminary data.</text>
</comment>
<feature type="transmembrane region" description="Helical" evidence="8">
    <location>
        <begin position="73"/>
        <end position="92"/>
    </location>
</feature>
<feature type="transmembrane region" description="Helical" evidence="8">
    <location>
        <begin position="98"/>
        <end position="119"/>
    </location>
</feature>
<evidence type="ECO:0000256" key="5">
    <source>
        <dbReference type="ARBA" id="ARBA00022692"/>
    </source>
</evidence>
<feature type="transmembrane region" description="Helical" evidence="8">
    <location>
        <begin position="196"/>
        <end position="219"/>
    </location>
</feature>